<protein>
    <submittedName>
        <fullName evidence="1">Uncharacterized protein</fullName>
    </submittedName>
</protein>
<organism evidence="1 2">
    <name type="scientific">Rhamnella rubrinervis</name>
    <dbReference type="NCBI Taxonomy" id="2594499"/>
    <lineage>
        <taxon>Eukaryota</taxon>
        <taxon>Viridiplantae</taxon>
        <taxon>Streptophyta</taxon>
        <taxon>Embryophyta</taxon>
        <taxon>Tracheophyta</taxon>
        <taxon>Spermatophyta</taxon>
        <taxon>Magnoliopsida</taxon>
        <taxon>eudicotyledons</taxon>
        <taxon>Gunneridae</taxon>
        <taxon>Pentapetalae</taxon>
        <taxon>rosids</taxon>
        <taxon>fabids</taxon>
        <taxon>Rosales</taxon>
        <taxon>Rhamnaceae</taxon>
        <taxon>rhamnoid group</taxon>
        <taxon>Rhamneae</taxon>
        <taxon>Rhamnella</taxon>
    </lineage>
</organism>
<gene>
    <name evidence="1" type="ORF">FNV43_RR26717</name>
</gene>
<evidence type="ECO:0000313" key="2">
    <source>
        <dbReference type="Proteomes" id="UP000796880"/>
    </source>
</evidence>
<reference evidence="1" key="1">
    <citation type="submission" date="2020-03" db="EMBL/GenBank/DDBJ databases">
        <title>A high-quality chromosome-level genome assembly of a woody plant with both climbing and erect habits, Rhamnella rubrinervis.</title>
        <authorList>
            <person name="Lu Z."/>
            <person name="Yang Y."/>
            <person name="Zhu X."/>
            <person name="Sun Y."/>
        </authorList>
    </citation>
    <scope>NUCLEOTIDE SEQUENCE</scope>
    <source>
        <strain evidence="1">BYM</strain>
        <tissue evidence="1">Leaf</tissue>
    </source>
</reference>
<dbReference type="Proteomes" id="UP000796880">
    <property type="component" value="Unassembled WGS sequence"/>
</dbReference>
<comment type="caution">
    <text evidence="1">The sequence shown here is derived from an EMBL/GenBank/DDBJ whole genome shotgun (WGS) entry which is preliminary data.</text>
</comment>
<proteinExistence type="predicted"/>
<dbReference type="AlphaFoldDB" id="A0A8K0GP12"/>
<name>A0A8K0GP12_9ROSA</name>
<keyword evidence="2" id="KW-1185">Reference proteome</keyword>
<accession>A0A8K0GP12</accession>
<dbReference type="EMBL" id="VOIH02000012">
    <property type="protein sequence ID" value="KAF3431981.1"/>
    <property type="molecule type" value="Genomic_DNA"/>
</dbReference>
<sequence length="122" mass="13708">MGNEDKERDLEMRLGEGKSCICHGERDLEKNKKDRSEKKVAEEESCTSRVVSRNVSVRRGVPCKLQNPKSLLINSERVIKNYYPGDTLPLAPGVGASKLIIGHSEHSEPRADEHTMMILYSV</sequence>
<evidence type="ECO:0000313" key="1">
    <source>
        <dbReference type="EMBL" id="KAF3431981.1"/>
    </source>
</evidence>